<gene>
    <name evidence="1" type="ORF">LOK49_LG08G01661</name>
</gene>
<organism evidence="1 2">
    <name type="scientific">Camellia lanceoleosa</name>
    <dbReference type="NCBI Taxonomy" id="1840588"/>
    <lineage>
        <taxon>Eukaryota</taxon>
        <taxon>Viridiplantae</taxon>
        <taxon>Streptophyta</taxon>
        <taxon>Embryophyta</taxon>
        <taxon>Tracheophyta</taxon>
        <taxon>Spermatophyta</taxon>
        <taxon>Magnoliopsida</taxon>
        <taxon>eudicotyledons</taxon>
        <taxon>Gunneridae</taxon>
        <taxon>Pentapetalae</taxon>
        <taxon>asterids</taxon>
        <taxon>Ericales</taxon>
        <taxon>Theaceae</taxon>
        <taxon>Camellia</taxon>
    </lineage>
</organism>
<evidence type="ECO:0000313" key="2">
    <source>
        <dbReference type="Proteomes" id="UP001060215"/>
    </source>
</evidence>
<proteinExistence type="predicted"/>
<evidence type="ECO:0000313" key="1">
    <source>
        <dbReference type="EMBL" id="KAI8003291.1"/>
    </source>
</evidence>
<keyword evidence="2" id="KW-1185">Reference proteome</keyword>
<reference evidence="1 2" key="1">
    <citation type="journal article" date="2022" name="Plant J.">
        <title>Chromosome-level genome of Camellia lanceoleosa provides a valuable resource for understanding genome evolution and self-incompatibility.</title>
        <authorList>
            <person name="Gong W."/>
            <person name="Xiao S."/>
            <person name="Wang L."/>
            <person name="Liao Z."/>
            <person name="Chang Y."/>
            <person name="Mo W."/>
            <person name="Hu G."/>
            <person name="Li W."/>
            <person name="Zhao G."/>
            <person name="Zhu H."/>
            <person name="Hu X."/>
            <person name="Ji K."/>
            <person name="Xiang X."/>
            <person name="Song Q."/>
            <person name="Yuan D."/>
            <person name="Jin S."/>
            <person name="Zhang L."/>
        </authorList>
    </citation>
    <scope>NUCLEOTIDE SEQUENCE [LARGE SCALE GENOMIC DNA]</scope>
    <source>
        <strain evidence="1">SQ_2022a</strain>
    </source>
</reference>
<protein>
    <submittedName>
        <fullName evidence="1">Uncharacterized protein</fullName>
    </submittedName>
</protein>
<dbReference type="EMBL" id="CM045766">
    <property type="protein sequence ID" value="KAI8003291.1"/>
    <property type="molecule type" value="Genomic_DNA"/>
</dbReference>
<name>A0ACC0GT55_9ERIC</name>
<dbReference type="Proteomes" id="UP001060215">
    <property type="component" value="Chromosome 9"/>
</dbReference>
<sequence>MMLQTLQSGMELQRLEEELRPREQTKVVEWKRRSSLPSAMQHGCFLGSFVDLDLMVSLYCSKFDRVLGVFRTLRIRSILQIGDDDDEKDCFRSQLDWNMISTMFLLVASGPNSDTVVM</sequence>
<accession>A0ACC0GT55</accession>
<comment type="caution">
    <text evidence="1">The sequence shown here is derived from an EMBL/GenBank/DDBJ whole genome shotgun (WGS) entry which is preliminary data.</text>
</comment>